<dbReference type="InterPro" id="IPR010626">
    <property type="entry name" value="DUF1217"/>
</dbReference>
<reference evidence="2" key="1">
    <citation type="submission" date="2017-05" db="EMBL/GenBank/DDBJ databases">
        <authorList>
            <person name="Rodrigo-Torres L."/>
            <person name="Arahal R. D."/>
            <person name="Lucena T."/>
        </authorList>
    </citation>
    <scope>NUCLEOTIDE SEQUENCE [LARGE SCALE GENOMIC DNA]</scope>
    <source>
        <strain evidence="2">CECT 8621</strain>
    </source>
</reference>
<sequence>MTFQPVIPFGGFVGWRFLERTMDAQKTAYDASPAIKRDQAYFRENIGKVTSAEALVADRRLLSVALGAFGLDDDINNRFFIQKVLADGVESDDALANKLADKSYLKFAEAFGFGGEDAPNSQKPDFADGILDAYKTRQFEIAVGNQNDDMRLVMNLTRELGELAGSDSSNNAKWYGVMGSEPLRTVFETTFGLPSSFAALDIDKQLEVFRDRAESVFGSGEVDQFAIPEKMEELTRLFLIRSQLANSSAAYSPASTALTLLQNAVY</sequence>
<dbReference type="RefSeq" id="WP_093968456.1">
    <property type="nucleotide sequence ID" value="NZ_FXYE01000002.1"/>
</dbReference>
<protein>
    <recommendedName>
        <fullName evidence="3">Flagellar protein</fullName>
    </recommendedName>
</protein>
<dbReference type="OrthoDB" id="7824597at2"/>
<proteinExistence type="predicted"/>
<gene>
    <name evidence="1" type="ORF">COL8621_03441</name>
</gene>
<evidence type="ECO:0000313" key="1">
    <source>
        <dbReference type="EMBL" id="SMX47452.1"/>
    </source>
</evidence>
<dbReference type="EMBL" id="FXYE01000002">
    <property type="protein sequence ID" value="SMX47452.1"/>
    <property type="molecule type" value="Genomic_DNA"/>
</dbReference>
<dbReference type="Pfam" id="PF06748">
    <property type="entry name" value="DUF1217"/>
    <property type="match status" value="1"/>
</dbReference>
<organism evidence="1 2">
    <name type="scientific">Actibacterium lipolyticum</name>
    <dbReference type="NCBI Taxonomy" id="1524263"/>
    <lineage>
        <taxon>Bacteria</taxon>
        <taxon>Pseudomonadati</taxon>
        <taxon>Pseudomonadota</taxon>
        <taxon>Alphaproteobacteria</taxon>
        <taxon>Rhodobacterales</taxon>
        <taxon>Roseobacteraceae</taxon>
        <taxon>Actibacterium</taxon>
    </lineage>
</organism>
<dbReference type="SUPFAM" id="SSF158837">
    <property type="entry name" value="AGR C 984p-like"/>
    <property type="match status" value="1"/>
</dbReference>
<dbReference type="Proteomes" id="UP000202922">
    <property type="component" value="Unassembled WGS sequence"/>
</dbReference>
<dbReference type="Gene3D" id="1.10.3700.10">
    <property type="entry name" value="AGR C 984p-like"/>
    <property type="match status" value="1"/>
</dbReference>
<evidence type="ECO:0008006" key="3">
    <source>
        <dbReference type="Google" id="ProtNLM"/>
    </source>
</evidence>
<dbReference type="InterPro" id="IPR023157">
    <property type="entry name" value="AGR-C-984p-like_sf"/>
</dbReference>
<dbReference type="AlphaFoldDB" id="A0A238KZ27"/>
<name>A0A238KZ27_9RHOB</name>
<keyword evidence="2" id="KW-1185">Reference proteome</keyword>
<accession>A0A238KZ27</accession>
<evidence type="ECO:0000313" key="2">
    <source>
        <dbReference type="Proteomes" id="UP000202922"/>
    </source>
</evidence>